<dbReference type="VEuPathDB" id="FungiDB:BDEG_25322"/>
<evidence type="ECO:0000256" key="1">
    <source>
        <dbReference type="SAM" id="MobiDB-lite"/>
    </source>
</evidence>
<dbReference type="EMBL" id="DS022306">
    <property type="protein sequence ID" value="OAJ41778.1"/>
    <property type="molecule type" value="Genomic_DNA"/>
</dbReference>
<reference evidence="2 3" key="1">
    <citation type="submission" date="2006-10" db="EMBL/GenBank/DDBJ databases">
        <title>The Genome Sequence of Batrachochytrium dendrobatidis JEL423.</title>
        <authorList>
            <consortium name="The Broad Institute Genome Sequencing Platform"/>
            <person name="Birren B."/>
            <person name="Lander E."/>
            <person name="Galagan J."/>
            <person name="Cuomo C."/>
            <person name="Devon K."/>
            <person name="Jaffe D."/>
            <person name="Butler J."/>
            <person name="Alvarez P."/>
            <person name="Gnerre S."/>
            <person name="Grabherr M."/>
            <person name="Kleber M."/>
            <person name="Mauceli E."/>
            <person name="Brockman W."/>
            <person name="Young S."/>
            <person name="LaButti K."/>
            <person name="Sykes S."/>
            <person name="DeCaprio D."/>
            <person name="Crawford M."/>
            <person name="Koehrsen M."/>
            <person name="Engels R."/>
            <person name="Montgomery P."/>
            <person name="Pearson M."/>
            <person name="Howarth C."/>
            <person name="Larson L."/>
            <person name="White J."/>
            <person name="O'Leary S."/>
            <person name="Kodira C."/>
            <person name="Zeng Q."/>
            <person name="Yandava C."/>
            <person name="Alvarado L."/>
            <person name="Longcore J."/>
            <person name="James T."/>
        </authorList>
    </citation>
    <scope>NUCLEOTIDE SEQUENCE [LARGE SCALE GENOMIC DNA]</scope>
    <source>
        <strain evidence="2 3">JEL423</strain>
    </source>
</reference>
<organism evidence="2 3">
    <name type="scientific">Batrachochytrium dendrobatidis (strain JEL423)</name>
    <dbReference type="NCBI Taxonomy" id="403673"/>
    <lineage>
        <taxon>Eukaryota</taxon>
        <taxon>Fungi</taxon>
        <taxon>Fungi incertae sedis</taxon>
        <taxon>Chytridiomycota</taxon>
        <taxon>Chytridiomycota incertae sedis</taxon>
        <taxon>Chytridiomycetes</taxon>
        <taxon>Rhizophydiales</taxon>
        <taxon>Rhizophydiales incertae sedis</taxon>
        <taxon>Batrachochytrium</taxon>
    </lineage>
</organism>
<reference evidence="2 3" key="2">
    <citation type="submission" date="2016-05" db="EMBL/GenBank/DDBJ databases">
        <title>Lineage-specific infection strategies underlie the spectrum of fungal disease in amphibians.</title>
        <authorList>
            <person name="Cuomo C.A."/>
            <person name="Farrer R.A."/>
            <person name="James T."/>
            <person name="Longcore J."/>
            <person name="Birren B."/>
        </authorList>
    </citation>
    <scope>NUCLEOTIDE SEQUENCE [LARGE SCALE GENOMIC DNA]</scope>
    <source>
        <strain evidence="2 3">JEL423</strain>
    </source>
</reference>
<evidence type="ECO:0000313" key="3">
    <source>
        <dbReference type="Proteomes" id="UP000077115"/>
    </source>
</evidence>
<dbReference type="AlphaFoldDB" id="A0A177WNU2"/>
<evidence type="ECO:0000313" key="2">
    <source>
        <dbReference type="EMBL" id="OAJ41778.1"/>
    </source>
</evidence>
<protein>
    <submittedName>
        <fullName evidence="2">Uncharacterized protein</fullName>
    </submittedName>
</protein>
<dbReference type="Proteomes" id="UP000077115">
    <property type="component" value="Unassembled WGS sequence"/>
</dbReference>
<feature type="compositionally biased region" description="Polar residues" evidence="1">
    <location>
        <begin position="135"/>
        <end position="144"/>
    </location>
</feature>
<gene>
    <name evidence="2" type="ORF">BDEG_25322</name>
</gene>
<proteinExistence type="predicted"/>
<name>A0A177WNU2_BATDL</name>
<sequence>MESDYDYEMTQSAAKLMNWCRELDVMTAEQFMLQYNSLSTTAKKQLLTIPAINNHQTTCTFPWSGFNLSSLQERSPPITQAVPLSSGPDLPHPDTNDLDMTIPIENNQQEGDEQQNELVPNRRRRMDSTDSSDSYQTPRTTNRRQSTETRVNEFEDVQRLLRTFAEEQKYQRYSDNRPVPQPVFATAQYNELLREQPTEDQELLAKLCIDIKENLYLAYENESRANLHHSVVAEKLVKLKERIEIEMFDRMLLKDFSISKKIFARYRLYYKLVSKCPRFKHFKGMNYDHGEKEINVSDTDSEDESVLMTIPEFQKSSHWYNFKQADFHNKSVPFVDKISKKMLAYQF</sequence>
<feature type="region of interest" description="Disordered" evidence="1">
    <location>
        <begin position="78"/>
        <end position="152"/>
    </location>
</feature>
<accession>A0A177WNU2</accession>